<dbReference type="AlphaFoldDB" id="A8PW41"/>
<dbReference type="PROSITE" id="PS51746">
    <property type="entry name" value="PPM_2"/>
    <property type="match status" value="1"/>
</dbReference>
<sequence>MIPSSRSWRPSYATAGTLKRMVAPSAAARAPKPISRIVVPTRPLHAAPAPPPTPATSAAAPEHKPMKIVTAYAFAAKPREMQEEEEEESNESSAAAQEDLPRKQRRSESRAPLRGGIIANSELERWRKKMLKGGDAGEDALFVTKSADQSTVLLGVADGVGGWSDSGIDPAHYSNALLYSAMKYAESHPTFPLPKVILEHAFEQVSKNPDIQAGSSTACLLRLDAVQGKASCVNLGDSGYLHLRPDPKSPEGRMQVVNSSVPQLYGFNCPYQLAKVPASMAQPGSLTNYPDDAAVQEFDLQRGDMVLVMTDGFLDNVHCKLPPRDALTPDAPRRPELLQLVDMLQDKHREHWSACKKQGATLADEKQDFANVMASTLMQYARLCQMTEEKVSPFQLDAARHGFHYPGGKIDDIALICAATV</sequence>
<dbReference type="Proteomes" id="UP000008837">
    <property type="component" value="Unassembled WGS sequence"/>
</dbReference>
<dbReference type="STRING" id="425265.A8PW41"/>
<reference evidence="4 5" key="1">
    <citation type="journal article" date="2007" name="Proc. Natl. Acad. Sci. U.S.A.">
        <title>Dandruff-associated Malassezia genomes reveal convergent and divergent virulence traits shared with plant and human fungal pathogens.</title>
        <authorList>
            <person name="Xu J."/>
            <person name="Saunders C.W."/>
            <person name="Hu P."/>
            <person name="Grant R.A."/>
            <person name="Boekhout T."/>
            <person name="Kuramae E.E."/>
            <person name="Kronstad J.W."/>
            <person name="Deangelis Y.M."/>
            <person name="Reeder N.L."/>
            <person name="Johnstone K.R."/>
            <person name="Leland M."/>
            <person name="Fieno A.M."/>
            <person name="Begley W.M."/>
            <person name="Sun Y."/>
            <person name="Lacey M.P."/>
            <person name="Chaudhary T."/>
            <person name="Keough T."/>
            <person name="Chu L."/>
            <person name="Sears R."/>
            <person name="Yuan B."/>
            <person name="Dawson T.L.Jr."/>
        </authorList>
    </citation>
    <scope>NUCLEOTIDE SEQUENCE [LARGE SCALE GENOMIC DNA]</scope>
    <source>
        <strain evidence="5">ATCC MYA-4612 / CBS 7966</strain>
    </source>
</reference>
<dbReference type="InterPro" id="IPR036457">
    <property type="entry name" value="PPM-type-like_dom_sf"/>
</dbReference>
<feature type="region of interest" description="Disordered" evidence="2">
    <location>
        <begin position="78"/>
        <end position="113"/>
    </location>
</feature>
<keyword evidence="1" id="KW-0479">Metal-binding</keyword>
<dbReference type="GO" id="GO:0004722">
    <property type="term" value="F:protein serine/threonine phosphatase activity"/>
    <property type="evidence" value="ECO:0007669"/>
    <property type="project" value="UniProtKB-EC"/>
</dbReference>
<dbReference type="GeneID" id="5856058"/>
<keyword evidence="1" id="KW-0904">Protein phosphatase</keyword>
<dbReference type="VEuPathDB" id="FungiDB:MGL_1021"/>
<dbReference type="InterPro" id="IPR001932">
    <property type="entry name" value="PPM-type_phosphatase-like_dom"/>
</dbReference>
<dbReference type="EC" id="3.1.3.16" evidence="1"/>
<dbReference type="PANTHER" id="PTHR12320">
    <property type="entry name" value="PROTEIN PHOSPHATASE 2C"/>
    <property type="match status" value="1"/>
</dbReference>
<dbReference type="PANTHER" id="PTHR12320:SF1">
    <property type="entry name" value="PROTEIN PHOSPHATASE PTC7 HOMOLOG"/>
    <property type="match status" value="1"/>
</dbReference>
<protein>
    <recommendedName>
        <fullName evidence="1">Protein phosphatase</fullName>
        <ecNumber evidence="1">3.1.3.16</ecNumber>
    </recommendedName>
</protein>
<evidence type="ECO:0000313" key="4">
    <source>
        <dbReference type="EMBL" id="EDP44539.1"/>
    </source>
</evidence>
<comment type="similarity">
    <text evidence="1">Belongs to the PP2C family.</text>
</comment>
<accession>A8PW41</accession>
<comment type="caution">
    <text evidence="4">The sequence shown here is derived from an EMBL/GenBank/DDBJ whole genome shotgun (WGS) entry which is preliminary data.</text>
</comment>
<dbReference type="OrthoDB" id="60843at2759"/>
<feature type="compositionally biased region" description="Basic and acidic residues" evidence="2">
    <location>
        <begin position="99"/>
        <end position="111"/>
    </location>
</feature>
<evidence type="ECO:0000259" key="3">
    <source>
        <dbReference type="PROSITE" id="PS51746"/>
    </source>
</evidence>
<dbReference type="InterPro" id="IPR039123">
    <property type="entry name" value="PPTC7"/>
</dbReference>
<feature type="region of interest" description="Disordered" evidence="2">
    <location>
        <begin position="22"/>
        <end position="64"/>
    </location>
</feature>
<keyword evidence="1" id="KW-0464">Manganese</keyword>
<name>A8PW41_MALGO</name>
<dbReference type="Gene3D" id="3.60.40.10">
    <property type="entry name" value="PPM-type phosphatase domain"/>
    <property type="match status" value="1"/>
</dbReference>
<evidence type="ECO:0000313" key="5">
    <source>
        <dbReference type="Proteomes" id="UP000008837"/>
    </source>
</evidence>
<keyword evidence="5" id="KW-1185">Reference proteome</keyword>
<organism evidence="4 5">
    <name type="scientific">Malassezia globosa (strain ATCC MYA-4612 / CBS 7966)</name>
    <name type="common">Dandruff-associated fungus</name>
    <dbReference type="NCBI Taxonomy" id="425265"/>
    <lineage>
        <taxon>Eukaryota</taxon>
        <taxon>Fungi</taxon>
        <taxon>Dikarya</taxon>
        <taxon>Basidiomycota</taxon>
        <taxon>Ustilaginomycotina</taxon>
        <taxon>Malasseziomycetes</taxon>
        <taxon>Malasseziales</taxon>
        <taxon>Malasseziaceae</taxon>
        <taxon>Malassezia</taxon>
    </lineage>
</organism>
<comment type="catalytic activity">
    <reaction evidence="1">
        <text>O-phospho-L-seryl-[protein] + H2O = L-seryl-[protein] + phosphate</text>
        <dbReference type="Rhea" id="RHEA:20629"/>
        <dbReference type="Rhea" id="RHEA-COMP:9863"/>
        <dbReference type="Rhea" id="RHEA-COMP:11604"/>
        <dbReference type="ChEBI" id="CHEBI:15377"/>
        <dbReference type="ChEBI" id="CHEBI:29999"/>
        <dbReference type="ChEBI" id="CHEBI:43474"/>
        <dbReference type="ChEBI" id="CHEBI:83421"/>
        <dbReference type="EC" id="3.1.3.16"/>
    </reaction>
</comment>
<proteinExistence type="inferred from homology"/>
<dbReference type="GO" id="GO:0046872">
    <property type="term" value="F:metal ion binding"/>
    <property type="evidence" value="ECO:0007669"/>
    <property type="project" value="UniProtKB-UniRule"/>
</dbReference>
<dbReference type="FunCoup" id="A8PW41">
    <property type="interactions" value="172"/>
</dbReference>
<dbReference type="OMA" id="AYSEPQT"/>
<dbReference type="KEGG" id="mgl:MGL_1021"/>
<comment type="cofactor">
    <cofactor evidence="1">
        <name>Mg(2+)</name>
        <dbReference type="ChEBI" id="CHEBI:18420"/>
    </cofactor>
</comment>
<comment type="catalytic activity">
    <reaction evidence="1">
        <text>O-phospho-L-threonyl-[protein] + H2O = L-threonyl-[protein] + phosphate</text>
        <dbReference type="Rhea" id="RHEA:47004"/>
        <dbReference type="Rhea" id="RHEA-COMP:11060"/>
        <dbReference type="Rhea" id="RHEA-COMP:11605"/>
        <dbReference type="ChEBI" id="CHEBI:15377"/>
        <dbReference type="ChEBI" id="CHEBI:30013"/>
        <dbReference type="ChEBI" id="CHEBI:43474"/>
        <dbReference type="ChEBI" id="CHEBI:61977"/>
        <dbReference type="EC" id="3.1.3.16"/>
    </reaction>
</comment>
<comment type="cofactor">
    <cofactor evidence="1">
        <name>Mn(2+)</name>
        <dbReference type="ChEBI" id="CHEBI:29035"/>
    </cofactor>
</comment>
<dbReference type="SUPFAM" id="SSF81606">
    <property type="entry name" value="PP2C-like"/>
    <property type="match status" value="1"/>
</dbReference>
<evidence type="ECO:0000256" key="1">
    <source>
        <dbReference type="RuleBase" id="RU366020"/>
    </source>
</evidence>
<keyword evidence="1" id="KW-0460">Magnesium</keyword>
<dbReference type="RefSeq" id="XP_001731753.1">
    <property type="nucleotide sequence ID" value="XM_001731701.1"/>
</dbReference>
<feature type="domain" description="PPM-type phosphatase" evidence="3">
    <location>
        <begin position="117"/>
        <end position="377"/>
    </location>
</feature>
<dbReference type="InParanoid" id="A8PW41"/>
<dbReference type="EMBL" id="AAYY01000003">
    <property type="protein sequence ID" value="EDP44539.1"/>
    <property type="molecule type" value="Genomic_DNA"/>
</dbReference>
<evidence type="ECO:0000256" key="2">
    <source>
        <dbReference type="SAM" id="MobiDB-lite"/>
    </source>
</evidence>
<keyword evidence="1" id="KW-0378">Hydrolase</keyword>
<gene>
    <name evidence="4" type="ORF">MGL_1021</name>
</gene>